<comment type="caution">
    <text evidence="2">The sequence shown here is derived from an EMBL/GenBank/DDBJ whole genome shotgun (WGS) entry which is preliminary data.</text>
</comment>
<feature type="chain" id="PRO_5016299849" evidence="1">
    <location>
        <begin position="23"/>
        <end position="84"/>
    </location>
</feature>
<dbReference type="EMBL" id="BEXD01000028">
    <property type="protein sequence ID" value="GBB83525.1"/>
    <property type="molecule type" value="Genomic_DNA"/>
</dbReference>
<dbReference type="AlphaFoldDB" id="A0A2Z6Q241"/>
<accession>A0A2Z6Q241</accession>
<reference evidence="2 3" key="1">
    <citation type="submission" date="2017-11" db="EMBL/GenBank/DDBJ databases">
        <title>The genome of Rhizophagus clarus HR1 reveals common genetic basis of auxotrophy among arbuscular mycorrhizal fungi.</title>
        <authorList>
            <person name="Kobayashi Y."/>
        </authorList>
    </citation>
    <scope>NUCLEOTIDE SEQUENCE [LARGE SCALE GENOMIC DNA]</scope>
    <source>
        <strain evidence="2 3">HR1</strain>
    </source>
</reference>
<gene>
    <name evidence="2" type="ORF">RclHR1_10220009</name>
</gene>
<keyword evidence="3" id="KW-1185">Reference proteome</keyword>
<keyword evidence="1" id="KW-0732">Signal</keyword>
<sequence>MLLSSWMFTFIGKQSLLKLALLGQTVLKEWHDEYIIATLSPMVYSVPAMTIVRRLKRSWIWSFYQFVVDSYNAVKSGFTHMLNS</sequence>
<dbReference type="Proteomes" id="UP000247702">
    <property type="component" value="Unassembled WGS sequence"/>
</dbReference>
<proteinExistence type="predicted"/>
<evidence type="ECO:0000313" key="2">
    <source>
        <dbReference type="EMBL" id="GBB83525.1"/>
    </source>
</evidence>
<name>A0A2Z6Q241_9GLOM</name>
<evidence type="ECO:0000313" key="3">
    <source>
        <dbReference type="Proteomes" id="UP000247702"/>
    </source>
</evidence>
<feature type="signal peptide" evidence="1">
    <location>
        <begin position="1"/>
        <end position="22"/>
    </location>
</feature>
<organism evidence="2 3">
    <name type="scientific">Rhizophagus clarus</name>
    <dbReference type="NCBI Taxonomy" id="94130"/>
    <lineage>
        <taxon>Eukaryota</taxon>
        <taxon>Fungi</taxon>
        <taxon>Fungi incertae sedis</taxon>
        <taxon>Mucoromycota</taxon>
        <taxon>Glomeromycotina</taxon>
        <taxon>Glomeromycetes</taxon>
        <taxon>Glomerales</taxon>
        <taxon>Glomeraceae</taxon>
        <taxon>Rhizophagus</taxon>
    </lineage>
</organism>
<evidence type="ECO:0000256" key="1">
    <source>
        <dbReference type="SAM" id="SignalP"/>
    </source>
</evidence>
<protein>
    <submittedName>
        <fullName evidence="2">Uncharacterized protein</fullName>
    </submittedName>
</protein>